<dbReference type="PROSITE" id="PS50222">
    <property type="entry name" value="EF_HAND_2"/>
    <property type="match status" value="1"/>
</dbReference>
<feature type="transmembrane region" description="Helical" evidence="8">
    <location>
        <begin position="295"/>
        <end position="315"/>
    </location>
</feature>
<dbReference type="Gene3D" id="1.10.238.10">
    <property type="entry name" value="EF-hand"/>
    <property type="match status" value="1"/>
</dbReference>
<feature type="compositionally biased region" description="Low complexity" evidence="7">
    <location>
        <begin position="1"/>
        <end position="18"/>
    </location>
</feature>
<dbReference type="PROSITE" id="PS00018">
    <property type="entry name" value="EF_HAND_1"/>
    <property type="match status" value="1"/>
</dbReference>
<evidence type="ECO:0000256" key="7">
    <source>
        <dbReference type="SAM" id="MobiDB-lite"/>
    </source>
</evidence>
<feature type="transmembrane region" description="Helical" evidence="8">
    <location>
        <begin position="393"/>
        <end position="411"/>
    </location>
</feature>
<feature type="region of interest" description="Disordered" evidence="7">
    <location>
        <begin position="100"/>
        <end position="120"/>
    </location>
</feature>
<comment type="caution">
    <text evidence="10">The sequence shown here is derived from an EMBL/GenBank/DDBJ whole genome shotgun (WGS) entry which is preliminary data.</text>
</comment>
<evidence type="ECO:0000256" key="1">
    <source>
        <dbReference type="ARBA" id="ARBA00004141"/>
    </source>
</evidence>
<evidence type="ECO:0000256" key="5">
    <source>
        <dbReference type="ARBA" id="ARBA00023136"/>
    </source>
</evidence>
<name>A0ABN9Y8H9_9DINO</name>
<dbReference type="InterPro" id="IPR027359">
    <property type="entry name" value="Volt_channel_dom_sf"/>
</dbReference>
<feature type="transmembrane region" description="Helical" evidence="8">
    <location>
        <begin position="201"/>
        <end position="223"/>
    </location>
</feature>
<feature type="region of interest" description="Disordered" evidence="7">
    <location>
        <begin position="1"/>
        <end position="22"/>
    </location>
</feature>
<dbReference type="InterPro" id="IPR002048">
    <property type="entry name" value="EF_hand_dom"/>
</dbReference>
<evidence type="ECO:0000256" key="2">
    <source>
        <dbReference type="ARBA" id="ARBA00022692"/>
    </source>
</evidence>
<comment type="subcellular location">
    <subcellularLocation>
        <location evidence="1">Membrane</location>
        <topology evidence="1">Multi-pass membrane protein</topology>
    </subcellularLocation>
</comment>
<feature type="region of interest" description="Disordered" evidence="7">
    <location>
        <begin position="61"/>
        <end position="83"/>
    </location>
</feature>
<sequence length="553" mass="61372">MLAGRPRVAAAAAPAGSAETKANSFGRQLQQASQAHDMEVDLLRREVQRLRAELAAAAAEACPARGGRTDAGQMELGPLAPLDGVRASPLDDVQVCFDEAPTGQSSQSGQSSRLSPLHPKRGLGETLSSKMLAKQKASEKGVLWNMTQHPLGEVVTAAVIILNGLTMAAEAQYEGYDLAVWTGHHSASRPSSEVWPNAQDVFGALNWGFGIFFLLELIFKIVALRAAFAHDLWNWMDLCLVILWWTGKLLHSLVNAQILRLARLVRLCRLVRLIKNMNSSFDSLYLLTTSLQSSLSVLVWSFVMLLVIHMLLALLMNQILRAVYFDVGAGDGGLAPSKGQLDVFTYFGSFTRAFLTMFEITPANWPIACRVLVENVSEVFIVYAVMHKMGRRILGFAVIGIVNGIFVGETFKVASVDNSVMVRQTIRRQKIHCDKMRRLFEEADTNADGRIDVAEWEEVCKDEWVRNWLHSQEIHVRDAMTLFEQLDDGDGQLTAEELIHGTARLKGPAASMNLTMKINDIDRRILEINDELFANRSVAIERSNPRDYDPVDV</sequence>
<gene>
    <name evidence="10" type="ORF">PCOR1329_LOCUS82495</name>
</gene>
<keyword evidence="5 8" id="KW-0472">Membrane</keyword>
<feature type="domain" description="EF-hand" evidence="9">
    <location>
        <begin position="431"/>
        <end position="466"/>
    </location>
</feature>
<keyword evidence="11" id="KW-1185">Reference proteome</keyword>
<organism evidence="10 11">
    <name type="scientific">Prorocentrum cordatum</name>
    <dbReference type="NCBI Taxonomy" id="2364126"/>
    <lineage>
        <taxon>Eukaryota</taxon>
        <taxon>Sar</taxon>
        <taxon>Alveolata</taxon>
        <taxon>Dinophyceae</taxon>
        <taxon>Prorocentrales</taxon>
        <taxon>Prorocentraceae</taxon>
        <taxon>Prorocentrum</taxon>
    </lineage>
</organism>
<evidence type="ECO:0000256" key="6">
    <source>
        <dbReference type="SAM" id="Coils"/>
    </source>
</evidence>
<dbReference type="InterPro" id="IPR018247">
    <property type="entry name" value="EF_Hand_1_Ca_BS"/>
</dbReference>
<keyword evidence="6" id="KW-0175">Coiled coil</keyword>
<dbReference type="EMBL" id="CAUYUJ010021868">
    <property type="protein sequence ID" value="CAK0907494.1"/>
    <property type="molecule type" value="Genomic_DNA"/>
</dbReference>
<dbReference type="SMART" id="SM00054">
    <property type="entry name" value="EFh"/>
    <property type="match status" value="2"/>
</dbReference>
<feature type="compositionally biased region" description="Low complexity" evidence="7">
    <location>
        <begin position="103"/>
        <end position="112"/>
    </location>
</feature>
<evidence type="ECO:0000256" key="4">
    <source>
        <dbReference type="ARBA" id="ARBA00022989"/>
    </source>
</evidence>
<dbReference type="PANTHER" id="PTHR10037:SF62">
    <property type="entry name" value="SODIUM CHANNEL PROTEIN 60E"/>
    <property type="match status" value="1"/>
</dbReference>
<dbReference type="SUPFAM" id="SSF81324">
    <property type="entry name" value="Voltage-gated potassium channels"/>
    <property type="match status" value="1"/>
</dbReference>
<accession>A0ABN9Y8H9</accession>
<evidence type="ECO:0000259" key="9">
    <source>
        <dbReference type="PROSITE" id="PS50222"/>
    </source>
</evidence>
<evidence type="ECO:0000313" key="10">
    <source>
        <dbReference type="EMBL" id="CAK0907494.1"/>
    </source>
</evidence>
<keyword evidence="3" id="KW-0106">Calcium</keyword>
<evidence type="ECO:0000256" key="8">
    <source>
        <dbReference type="SAM" id="Phobius"/>
    </source>
</evidence>
<proteinExistence type="predicted"/>
<protein>
    <recommendedName>
        <fullName evidence="9">EF-hand domain-containing protein</fullName>
    </recommendedName>
</protein>
<dbReference type="InterPro" id="IPR011992">
    <property type="entry name" value="EF-hand-dom_pair"/>
</dbReference>
<evidence type="ECO:0000256" key="3">
    <source>
        <dbReference type="ARBA" id="ARBA00022837"/>
    </source>
</evidence>
<dbReference type="Proteomes" id="UP001189429">
    <property type="component" value="Unassembled WGS sequence"/>
</dbReference>
<keyword evidence="2 8" id="KW-0812">Transmembrane</keyword>
<dbReference type="InterPro" id="IPR043203">
    <property type="entry name" value="VGCC_Ca_Na"/>
</dbReference>
<feature type="coiled-coil region" evidence="6">
    <location>
        <begin position="33"/>
        <end position="60"/>
    </location>
</feature>
<evidence type="ECO:0000313" key="11">
    <source>
        <dbReference type="Proteomes" id="UP001189429"/>
    </source>
</evidence>
<dbReference type="Pfam" id="PF00520">
    <property type="entry name" value="Ion_trans"/>
    <property type="match status" value="1"/>
</dbReference>
<dbReference type="SUPFAM" id="SSF47473">
    <property type="entry name" value="EF-hand"/>
    <property type="match status" value="1"/>
</dbReference>
<dbReference type="PANTHER" id="PTHR10037">
    <property type="entry name" value="VOLTAGE-GATED CATION CHANNEL CALCIUM AND SODIUM"/>
    <property type="match status" value="1"/>
</dbReference>
<dbReference type="InterPro" id="IPR005821">
    <property type="entry name" value="Ion_trans_dom"/>
</dbReference>
<keyword evidence="4 8" id="KW-1133">Transmembrane helix</keyword>
<reference evidence="10" key="1">
    <citation type="submission" date="2023-10" db="EMBL/GenBank/DDBJ databases">
        <authorList>
            <person name="Chen Y."/>
            <person name="Shah S."/>
            <person name="Dougan E. K."/>
            <person name="Thang M."/>
            <person name="Chan C."/>
        </authorList>
    </citation>
    <scope>NUCLEOTIDE SEQUENCE [LARGE SCALE GENOMIC DNA]</scope>
</reference>
<dbReference type="Pfam" id="PF13202">
    <property type="entry name" value="EF-hand_5"/>
    <property type="match status" value="1"/>
</dbReference>
<dbReference type="Gene3D" id="1.20.120.350">
    <property type="entry name" value="Voltage-gated potassium channels. Chain C"/>
    <property type="match status" value="1"/>
</dbReference>